<dbReference type="InterPro" id="IPR050360">
    <property type="entry name" value="MFS_Sugar_Transporters"/>
</dbReference>
<evidence type="ECO:0000256" key="4">
    <source>
        <dbReference type="ARBA" id="ARBA00022989"/>
    </source>
</evidence>
<feature type="transmembrane region" description="Helical" evidence="7">
    <location>
        <begin position="125"/>
        <end position="143"/>
    </location>
</feature>
<feature type="transmembrane region" description="Helical" evidence="7">
    <location>
        <begin position="223"/>
        <end position="244"/>
    </location>
</feature>
<proteinExistence type="inferred from homology"/>
<sequence length="440" mass="48752">MEKTGPADHLEPSVSHVHDPKGAAAATTNQQEHDLTVRDVFKNHKIIVWWCFYWAMAAIGWGFDAQINGAMISVESFRRDFGYVENGEAILPADWQSAFNVISTVGQFFGGFLCSYMADKIGRKNSLLVGIVVCSGGCVGEILSDTRGAFLASKLIFGAGLGFYLTLAPLACSELAPVALRGFATAGVNLGIALGQLLSNAVVKAFGERSDRWAYRGPFATQLFFALFLIVFLPFAPETPWYLARKNKLEQAKKSLKKLYGAGYDVDSKLAGIMATIEEEALNKSSELGFMDCFKGTNRLRTGISTGVFLCQHLVGIVSPPHPINLDKLLTSTSPGLRPRILNLLLSARRPRRLQILRPRCWRDSLWCPWKHSQLVRRRVLRPPQGVLVRHGLPDPAPPRHRHHGRRAYGCCEVGAGRVHCHLRLRLLPDCRCNGVRHSR</sequence>
<comment type="similarity">
    <text evidence="2">Belongs to the major facilitator superfamily. Sugar transporter (TC 2.A.1.1) family.</text>
</comment>
<evidence type="ECO:0000259" key="8">
    <source>
        <dbReference type="PROSITE" id="PS50850"/>
    </source>
</evidence>
<dbReference type="GO" id="GO:0005351">
    <property type="term" value="F:carbohydrate:proton symporter activity"/>
    <property type="evidence" value="ECO:0007669"/>
    <property type="project" value="TreeGrafter"/>
</dbReference>
<dbReference type="PANTHER" id="PTHR48022:SF51">
    <property type="entry name" value="ALPHA-GLUCOSIDE TRANSPORTER, PUTATIVE (AFU_ORTHOLOGUE AFUA_6G11920)-RELATED"/>
    <property type="match status" value="1"/>
</dbReference>
<feature type="compositionally biased region" description="Basic and acidic residues" evidence="6">
    <location>
        <begin position="1"/>
        <end position="21"/>
    </location>
</feature>
<comment type="subcellular location">
    <subcellularLocation>
        <location evidence="1">Membrane</location>
        <topology evidence="1">Multi-pass membrane protein</topology>
    </subcellularLocation>
</comment>
<dbReference type="InterPro" id="IPR036259">
    <property type="entry name" value="MFS_trans_sf"/>
</dbReference>
<name>A0AAD9AJD2_9PEZI</name>
<keyword evidence="5 7" id="KW-0472">Membrane</keyword>
<feature type="transmembrane region" description="Helical" evidence="7">
    <location>
        <begin position="183"/>
        <end position="203"/>
    </location>
</feature>
<evidence type="ECO:0000256" key="5">
    <source>
        <dbReference type="ARBA" id="ARBA00023136"/>
    </source>
</evidence>
<dbReference type="PANTHER" id="PTHR48022">
    <property type="entry name" value="PLASTIDIC GLUCOSE TRANSPORTER 4"/>
    <property type="match status" value="1"/>
</dbReference>
<keyword evidence="4 7" id="KW-1133">Transmembrane helix</keyword>
<evidence type="ECO:0000256" key="2">
    <source>
        <dbReference type="ARBA" id="ARBA00010992"/>
    </source>
</evidence>
<dbReference type="AlphaFoldDB" id="A0AAD9AJD2"/>
<dbReference type="Proteomes" id="UP001243330">
    <property type="component" value="Unassembled WGS sequence"/>
</dbReference>
<feature type="transmembrane region" description="Helical" evidence="7">
    <location>
        <begin position="46"/>
        <end position="63"/>
    </location>
</feature>
<gene>
    <name evidence="9" type="ORF">CCHR01_08727</name>
</gene>
<dbReference type="InterPro" id="IPR020846">
    <property type="entry name" value="MFS_dom"/>
</dbReference>
<evidence type="ECO:0000256" key="3">
    <source>
        <dbReference type="ARBA" id="ARBA00022692"/>
    </source>
</evidence>
<organism evidence="9 10">
    <name type="scientific">Colletotrichum chrysophilum</name>
    <dbReference type="NCBI Taxonomy" id="1836956"/>
    <lineage>
        <taxon>Eukaryota</taxon>
        <taxon>Fungi</taxon>
        <taxon>Dikarya</taxon>
        <taxon>Ascomycota</taxon>
        <taxon>Pezizomycotina</taxon>
        <taxon>Sordariomycetes</taxon>
        <taxon>Hypocreomycetidae</taxon>
        <taxon>Glomerellales</taxon>
        <taxon>Glomerellaceae</taxon>
        <taxon>Colletotrichum</taxon>
        <taxon>Colletotrichum gloeosporioides species complex</taxon>
    </lineage>
</organism>
<evidence type="ECO:0000256" key="7">
    <source>
        <dbReference type="SAM" id="Phobius"/>
    </source>
</evidence>
<reference evidence="9" key="1">
    <citation type="submission" date="2023-01" db="EMBL/GenBank/DDBJ databases">
        <title>Colletotrichum chrysophilum M932 genome sequence.</title>
        <authorList>
            <person name="Baroncelli R."/>
        </authorList>
    </citation>
    <scope>NUCLEOTIDE SEQUENCE</scope>
    <source>
        <strain evidence="9">M932</strain>
    </source>
</reference>
<protein>
    <submittedName>
        <fullName evidence="9">Maltose permease</fullName>
    </submittedName>
</protein>
<dbReference type="GO" id="GO:0016020">
    <property type="term" value="C:membrane"/>
    <property type="evidence" value="ECO:0007669"/>
    <property type="project" value="UniProtKB-SubCell"/>
</dbReference>
<evidence type="ECO:0000256" key="1">
    <source>
        <dbReference type="ARBA" id="ARBA00004141"/>
    </source>
</evidence>
<comment type="caution">
    <text evidence="9">The sequence shown here is derived from an EMBL/GenBank/DDBJ whole genome shotgun (WGS) entry which is preliminary data.</text>
</comment>
<dbReference type="InterPro" id="IPR005828">
    <property type="entry name" value="MFS_sugar_transport-like"/>
</dbReference>
<accession>A0AAD9AJD2</accession>
<keyword evidence="3 7" id="KW-0812">Transmembrane</keyword>
<dbReference type="PROSITE" id="PS50850">
    <property type="entry name" value="MFS"/>
    <property type="match status" value="1"/>
</dbReference>
<feature type="domain" description="Major facilitator superfamily (MFS) profile" evidence="8">
    <location>
        <begin position="50"/>
        <end position="440"/>
    </location>
</feature>
<feature type="transmembrane region" description="Helical" evidence="7">
    <location>
        <begin position="149"/>
        <end position="171"/>
    </location>
</feature>
<feature type="region of interest" description="Disordered" evidence="6">
    <location>
        <begin position="1"/>
        <end position="30"/>
    </location>
</feature>
<evidence type="ECO:0000256" key="6">
    <source>
        <dbReference type="SAM" id="MobiDB-lite"/>
    </source>
</evidence>
<evidence type="ECO:0000313" key="10">
    <source>
        <dbReference type="Proteomes" id="UP001243330"/>
    </source>
</evidence>
<dbReference type="SUPFAM" id="SSF103473">
    <property type="entry name" value="MFS general substrate transporter"/>
    <property type="match status" value="1"/>
</dbReference>
<dbReference type="Pfam" id="PF00083">
    <property type="entry name" value="Sugar_tr"/>
    <property type="match status" value="1"/>
</dbReference>
<dbReference type="Gene3D" id="1.20.1250.20">
    <property type="entry name" value="MFS general substrate transporter like domains"/>
    <property type="match status" value="1"/>
</dbReference>
<dbReference type="EMBL" id="JAQOWY010000165">
    <property type="protein sequence ID" value="KAK1848679.1"/>
    <property type="molecule type" value="Genomic_DNA"/>
</dbReference>
<evidence type="ECO:0000313" key="9">
    <source>
        <dbReference type="EMBL" id="KAK1848679.1"/>
    </source>
</evidence>
<keyword evidence="10" id="KW-1185">Reference proteome</keyword>